<evidence type="ECO:0000313" key="3">
    <source>
        <dbReference type="Proteomes" id="UP000799777"/>
    </source>
</evidence>
<dbReference type="Proteomes" id="UP000799777">
    <property type="component" value="Unassembled WGS sequence"/>
</dbReference>
<organism evidence="2 3">
    <name type="scientific">Setomelanomma holmii</name>
    <dbReference type="NCBI Taxonomy" id="210430"/>
    <lineage>
        <taxon>Eukaryota</taxon>
        <taxon>Fungi</taxon>
        <taxon>Dikarya</taxon>
        <taxon>Ascomycota</taxon>
        <taxon>Pezizomycotina</taxon>
        <taxon>Dothideomycetes</taxon>
        <taxon>Pleosporomycetidae</taxon>
        <taxon>Pleosporales</taxon>
        <taxon>Pleosporineae</taxon>
        <taxon>Phaeosphaeriaceae</taxon>
        <taxon>Setomelanomma</taxon>
    </lineage>
</organism>
<feature type="region of interest" description="Disordered" evidence="1">
    <location>
        <begin position="68"/>
        <end position="145"/>
    </location>
</feature>
<accession>A0A9P4HC09</accession>
<proteinExistence type="predicted"/>
<feature type="compositionally biased region" description="Basic and acidic residues" evidence="1">
    <location>
        <begin position="127"/>
        <end position="137"/>
    </location>
</feature>
<dbReference type="OrthoDB" id="3788144at2759"/>
<comment type="caution">
    <text evidence="2">The sequence shown here is derived from an EMBL/GenBank/DDBJ whole genome shotgun (WGS) entry which is preliminary data.</text>
</comment>
<gene>
    <name evidence="2" type="ORF">EK21DRAFT_111497</name>
</gene>
<dbReference type="AlphaFoldDB" id="A0A9P4HC09"/>
<dbReference type="EMBL" id="ML978186">
    <property type="protein sequence ID" value="KAF2030830.1"/>
    <property type="molecule type" value="Genomic_DNA"/>
</dbReference>
<evidence type="ECO:0000256" key="1">
    <source>
        <dbReference type="SAM" id="MobiDB-lite"/>
    </source>
</evidence>
<name>A0A9P4HC09_9PLEO</name>
<evidence type="ECO:0000313" key="2">
    <source>
        <dbReference type="EMBL" id="KAF2030830.1"/>
    </source>
</evidence>
<keyword evidence="3" id="KW-1185">Reference proteome</keyword>
<sequence length="145" mass="15639">MSDNANNAAPKKAIGWSEHEIYLCLMNIIEKSGVQPDFKNIAYPPGRTAKGFSQKFVALKKDLKPELDAINSGQPLSDAPAFKNKSGDGSAKSTLRKRKSNDDGVDGEDESTKKRGGSKKNASSEPEEMKIKEEPKGELASGAEI</sequence>
<protein>
    <submittedName>
        <fullName evidence="2">Uncharacterized protein</fullName>
    </submittedName>
</protein>
<reference evidence="2" key="1">
    <citation type="journal article" date="2020" name="Stud. Mycol.">
        <title>101 Dothideomycetes genomes: a test case for predicting lifestyles and emergence of pathogens.</title>
        <authorList>
            <person name="Haridas S."/>
            <person name="Albert R."/>
            <person name="Binder M."/>
            <person name="Bloem J."/>
            <person name="Labutti K."/>
            <person name="Salamov A."/>
            <person name="Andreopoulos B."/>
            <person name="Baker S."/>
            <person name="Barry K."/>
            <person name="Bills G."/>
            <person name="Bluhm B."/>
            <person name="Cannon C."/>
            <person name="Castanera R."/>
            <person name="Culley D."/>
            <person name="Daum C."/>
            <person name="Ezra D."/>
            <person name="Gonzalez J."/>
            <person name="Henrissat B."/>
            <person name="Kuo A."/>
            <person name="Liang C."/>
            <person name="Lipzen A."/>
            <person name="Lutzoni F."/>
            <person name="Magnuson J."/>
            <person name="Mondo S."/>
            <person name="Nolan M."/>
            <person name="Ohm R."/>
            <person name="Pangilinan J."/>
            <person name="Park H.-J."/>
            <person name="Ramirez L."/>
            <person name="Alfaro M."/>
            <person name="Sun H."/>
            <person name="Tritt A."/>
            <person name="Yoshinaga Y."/>
            <person name="Zwiers L.-H."/>
            <person name="Turgeon B."/>
            <person name="Goodwin S."/>
            <person name="Spatafora J."/>
            <person name="Crous P."/>
            <person name="Grigoriev I."/>
        </authorList>
    </citation>
    <scope>NUCLEOTIDE SEQUENCE</scope>
    <source>
        <strain evidence="2">CBS 110217</strain>
    </source>
</reference>